<evidence type="ECO:0000259" key="2">
    <source>
        <dbReference type="Pfam" id="PF04909"/>
    </source>
</evidence>
<proteinExistence type="predicted"/>
<dbReference type="RefSeq" id="WP_137098226.1">
    <property type="nucleotide sequence ID" value="NZ_CP039865.1"/>
</dbReference>
<evidence type="ECO:0000313" key="3">
    <source>
        <dbReference type="EMBL" id="QCK84892.1"/>
    </source>
</evidence>
<dbReference type="GO" id="GO:0016787">
    <property type="term" value="F:hydrolase activity"/>
    <property type="evidence" value="ECO:0007669"/>
    <property type="project" value="UniProtKB-KW"/>
</dbReference>
<dbReference type="Gene3D" id="3.20.20.140">
    <property type="entry name" value="Metal-dependent hydrolases"/>
    <property type="match status" value="1"/>
</dbReference>
<organism evidence="3 4">
    <name type="scientific">Phreatobacter aquaticus</name>
    <dbReference type="NCBI Taxonomy" id="2570229"/>
    <lineage>
        <taxon>Bacteria</taxon>
        <taxon>Pseudomonadati</taxon>
        <taxon>Pseudomonadota</taxon>
        <taxon>Alphaproteobacteria</taxon>
        <taxon>Hyphomicrobiales</taxon>
        <taxon>Phreatobacteraceae</taxon>
        <taxon>Phreatobacter</taxon>
    </lineage>
</organism>
<evidence type="ECO:0000313" key="4">
    <source>
        <dbReference type="Proteomes" id="UP000298588"/>
    </source>
</evidence>
<name>A0A4D7QKP7_9HYPH</name>
<dbReference type="PANTHER" id="PTHR21240">
    <property type="entry name" value="2-AMINO-3-CARBOXYLMUCONATE-6-SEMIALDEHYDE DECARBOXYLASE"/>
    <property type="match status" value="1"/>
</dbReference>
<dbReference type="Pfam" id="PF04909">
    <property type="entry name" value="Amidohydro_2"/>
    <property type="match status" value="1"/>
</dbReference>
<keyword evidence="4" id="KW-1185">Reference proteome</keyword>
<dbReference type="Proteomes" id="UP000298588">
    <property type="component" value="Chromosome"/>
</dbReference>
<keyword evidence="1" id="KW-0456">Lyase</keyword>
<accession>A0A4D7QKP7</accession>
<dbReference type="InterPro" id="IPR032466">
    <property type="entry name" value="Metal_Hydrolase"/>
</dbReference>
<keyword evidence="3" id="KW-0378">Hydrolase</keyword>
<sequence>MTGVKAIDTVVNIWTPEALAGRPDRTGFYTEKMKVNAKTFAGTTHKEMLERMDRAGIEKSFLIAAKVGQLGHPACYHVPYKLVAEAVQAHPDRFYGLAGLDPTEGMRGVRELEHAVKEYGFIGAHFYPHWFELAPDHAKWYPFYAKCVELDVPIQLQVGQSMVYDPTYPRRSVGRPISLDAVACDFPELKIVGIHVGIPWTDEMIAMSWKHKNVYIGSDAHSPKYWPQSFVHFIKSFGKTKVIFGTDFPVLDFERTMAEIDALGFSDEVRALFLRDNAIKLYKLDQR</sequence>
<evidence type="ECO:0000256" key="1">
    <source>
        <dbReference type="ARBA" id="ARBA00023239"/>
    </source>
</evidence>
<dbReference type="OrthoDB" id="1407586at2"/>
<dbReference type="AlphaFoldDB" id="A0A4D7QKP7"/>
<gene>
    <name evidence="3" type="ORF">E8L99_03390</name>
</gene>
<reference evidence="3 4" key="1">
    <citation type="submission" date="2019-04" db="EMBL/GenBank/DDBJ databases">
        <title>Phreatobacter aquaticus sp. nov.</title>
        <authorList>
            <person name="Choi A."/>
            <person name="Baek K."/>
        </authorList>
    </citation>
    <scope>NUCLEOTIDE SEQUENCE [LARGE SCALE GENOMIC DNA]</scope>
    <source>
        <strain evidence="3 4">NMCR1094</strain>
    </source>
</reference>
<dbReference type="GO" id="GO:0016831">
    <property type="term" value="F:carboxy-lyase activity"/>
    <property type="evidence" value="ECO:0007669"/>
    <property type="project" value="InterPro"/>
</dbReference>
<dbReference type="SUPFAM" id="SSF51556">
    <property type="entry name" value="Metallo-dependent hydrolases"/>
    <property type="match status" value="1"/>
</dbReference>
<protein>
    <submittedName>
        <fullName evidence="3">Amidohydrolase</fullName>
    </submittedName>
</protein>
<feature type="domain" description="Amidohydrolase-related" evidence="2">
    <location>
        <begin position="78"/>
        <end position="284"/>
    </location>
</feature>
<dbReference type="InterPro" id="IPR006680">
    <property type="entry name" value="Amidohydro-rel"/>
</dbReference>
<dbReference type="InterPro" id="IPR032465">
    <property type="entry name" value="ACMSD"/>
</dbReference>
<dbReference type="PANTHER" id="PTHR21240:SF19">
    <property type="entry name" value="CATALYTIC_ HYDROLASE"/>
    <property type="match status" value="1"/>
</dbReference>
<dbReference type="EMBL" id="CP039865">
    <property type="protein sequence ID" value="QCK84892.1"/>
    <property type="molecule type" value="Genomic_DNA"/>
</dbReference>
<dbReference type="KEGG" id="paqt:E8L99_03390"/>